<feature type="domain" description="AMP-dependent synthetase/ligase" evidence="3">
    <location>
        <begin position="23"/>
        <end position="367"/>
    </location>
</feature>
<proteinExistence type="inferred from homology"/>
<dbReference type="InterPro" id="IPR025110">
    <property type="entry name" value="AMP-bd_C"/>
</dbReference>
<dbReference type="Gene3D" id="3.30.300.30">
    <property type="match status" value="1"/>
</dbReference>
<protein>
    <submittedName>
        <fullName evidence="5">Acyl-CoA synthase</fullName>
    </submittedName>
</protein>
<comment type="caution">
    <text evidence="5">The sequence shown here is derived from an EMBL/GenBank/DDBJ whole genome shotgun (WGS) entry which is preliminary data.</text>
</comment>
<feature type="domain" description="AMP-binding enzyme C-terminal" evidence="4">
    <location>
        <begin position="428"/>
        <end position="506"/>
    </location>
</feature>
<dbReference type="RefSeq" id="WP_140872806.1">
    <property type="nucleotide sequence ID" value="NZ_RCZK01000024.1"/>
</dbReference>
<dbReference type="InterPro" id="IPR000873">
    <property type="entry name" value="AMP-dep_synth/lig_dom"/>
</dbReference>
<dbReference type="GO" id="GO:0031956">
    <property type="term" value="F:medium-chain fatty acid-CoA ligase activity"/>
    <property type="evidence" value="ECO:0007669"/>
    <property type="project" value="TreeGrafter"/>
</dbReference>
<dbReference type="Proteomes" id="UP000318413">
    <property type="component" value="Unassembled WGS sequence"/>
</dbReference>
<dbReference type="Pfam" id="PF13193">
    <property type="entry name" value="AMP-binding_C"/>
    <property type="match status" value="1"/>
</dbReference>
<accession>A0A502C191</accession>
<keyword evidence="6" id="KW-1185">Reference proteome</keyword>
<dbReference type="PANTHER" id="PTHR43201">
    <property type="entry name" value="ACYL-COA SYNTHETASE"/>
    <property type="match status" value="1"/>
</dbReference>
<dbReference type="SUPFAM" id="SSF56801">
    <property type="entry name" value="Acetyl-CoA synthetase-like"/>
    <property type="match status" value="1"/>
</dbReference>
<dbReference type="Pfam" id="PF00501">
    <property type="entry name" value="AMP-binding"/>
    <property type="match status" value="1"/>
</dbReference>
<comment type="similarity">
    <text evidence="1">Belongs to the ATP-dependent AMP-binding enzyme family.</text>
</comment>
<dbReference type="InterPro" id="IPR020845">
    <property type="entry name" value="AMP-binding_CS"/>
</dbReference>
<evidence type="ECO:0000313" key="5">
    <source>
        <dbReference type="EMBL" id="TPG05849.1"/>
    </source>
</evidence>
<dbReference type="PROSITE" id="PS00455">
    <property type="entry name" value="AMP_BINDING"/>
    <property type="match status" value="1"/>
</dbReference>
<reference evidence="5 6" key="1">
    <citation type="journal article" date="2019" name="Environ. Microbiol.">
        <title>Species interactions and distinct microbial communities in high Arctic permafrost affected cryosols are associated with the CH4 and CO2 gas fluxes.</title>
        <authorList>
            <person name="Altshuler I."/>
            <person name="Hamel J."/>
            <person name="Turney S."/>
            <person name="Magnuson E."/>
            <person name="Levesque R."/>
            <person name="Greer C."/>
            <person name="Whyte L.G."/>
        </authorList>
    </citation>
    <scope>NUCLEOTIDE SEQUENCE [LARGE SCALE GENOMIC DNA]</scope>
    <source>
        <strain evidence="5 6">S5.1</strain>
    </source>
</reference>
<dbReference type="InterPro" id="IPR045851">
    <property type="entry name" value="AMP-bd_C_sf"/>
</dbReference>
<dbReference type="EMBL" id="RCZK01000024">
    <property type="protein sequence ID" value="TPG05849.1"/>
    <property type="molecule type" value="Genomic_DNA"/>
</dbReference>
<sequence length="524" mass="56560">MTGGAALTAELDVAALTGMTLSVWAREQGDRPAVVDPDGRTHSFAQVNARANQLVRLLRARGLQAGDAVALICSNRVEFVEVLAATLRAGLRLTPINWHLSTEEIAYIIANCEAKAVIGDAGRAAIGPATSSAAGVIVKLAIGGAIDGFEPYDAALADENGDDIANAVLGNAMMYTSGTTGRPKGVFRPQPLIISHALYATRGYDRAISVQLCAGPAYHAAPMVFDIRAAMGAGVPLVFLDKWDSDTVLRTIHERRVTHLHLVPIMFQRLLALPDAIKARYPVDHVRYLIHGAAPCPPEVKLAMIEWFGPVLYEYYAGSEGGAGFMIDSHDWLRKPGSVGKRPALLGSRILDHAGRELPAGEVGTVYHQLPPGGFTYFKDEAKTQATRVDGYFTMGDIGYFDTDDFLFLTGRSAECIISGGVNIYPQEIDNELIKHHAVADCATVGVPHAEWGEQVRAVVELRPGYAETDELAQEILAFARLSLPAFKVPRELDFATDLPRSEAGKIQRGKVRAPYWAGLGRQI</sequence>
<dbReference type="GO" id="GO:0006631">
    <property type="term" value="P:fatty acid metabolic process"/>
    <property type="evidence" value="ECO:0007669"/>
    <property type="project" value="TreeGrafter"/>
</dbReference>
<organism evidence="5 6">
    <name type="scientific">Sphingomonas oligophenolica</name>
    <dbReference type="NCBI Taxonomy" id="301154"/>
    <lineage>
        <taxon>Bacteria</taxon>
        <taxon>Pseudomonadati</taxon>
        <taxon>Pseudomonadota</taxon>
        <taxon>Alphaproteobacteria</taxon>
        <taxon>Sphingomonadales</taxon>
        <taxon>Sphingomonadaceae</taxon>
        <taxon>Sphingomonas</taxon>
    </lineage>
</organism>
<dbReference type="PANTHER" id="PTHR43201:SF5">
    <property type="entry name" value="MEDIUM-CHAIN ACYL-COA LIGASE ACSF2, MITOCHONDRIAL"/>
    <property type="match status" value="1"/>
</dbReference>
<name>A0A502C191_9SPHN</name>
<gene>
    <name evidence="5" type="ORF">EAH84_15045</name>
</gene>
<dbReference type="InterPro" id="IPR042099">
    <property type="entry name" value="ANL_N_sf"/>
</dbReference>
<evidence type="ECO:0000259" key="4">
    <source>
        <dbReference type="Pfam" id="PF13193"/>
    </source>
</evidence>
<evidence type="ECO:0000256" key="2">
    <source>
        <dbReference type="ARBA" id="ARBA00022598"/>
    </source>
</evidence>
<keyword evidence="2" id="KW-0436">Ligase</keyword>
<dbReference type="Gene3D" id="3.40.50.12780">
    <property type="entry name" value="N-terminal domain of ligase-like"/>
    <property type="match status" value="1"/>
</dbReference>
<evidence type="ECO:0000256" key="1">
    <source>
        <dbReference type="ARBA" id="ARBA00006432"/>
    </source>
</evidence>
<evidence type="ECO:0000259" key="3">
    <source>
        <dbReference type="Pfam" id="PF00501"/>
    </source>
</evidence>
<dbReference type="AlphaFoldDB" id="A0A502C191"/>
<evidence type="ECO:0000313" key="6">
    <source>
        <dbReference type="Proteomes" id="UP000318413"/>
    </source>
</evidence>
<dbReference type="OrthoDB" id="9803968at2"/>